<dbReference type="Proteomes" id="UP000649617">
    <property type="component" value="Unassembled WGS sequence"/>
</dbReference>
<name>A0A812JFH6_SYMPI</name>
<sequence>MARPLDEVVDSFRLSLLTLGLALAACLRQDRYYATQMWRQGRGFLWFQHLRRAGGTTACHFLQRAASHARFVWERSEACQPEEWKLRDAKAVVGHNLSLIAIELDIMGGNAFAQEYGAIPANELLRRQFRPLMRNWVFVTAMRDPWSRFWSQLRYEMATCVSNMKALAVCMAGNHNLLGWWWSPTAHIDSVLGVPGYRISESPHVYADNYYTRILLNRTDLSGPQLTTWEYELARSLLFDRMSTVIITEDFARSALQLACSLGLDLETARPLLRTRVRPYERHQAMLEIPTESDLGPSDVEALRQSFVKKNSFDYSLYSHAKRISRARLAQCARRNALVAELKDAPVLQEELPAPAPKAHPLLSVDEMFGCTNGSLRELEDGNYMLICPRSMEQSSQSWWSPLGTPKRKLGQRLPGDSCWKEGFHWAACCDPGYGPGGNAACWDQHHNFAKCCAESLGLTDTQLRKKSATSHIMHCEHILPKRKSPSTTVLKAAPVLSS</sequence>
<organism evidence="1 2">
    <name type="scientific">Symbiodinium pilosum</name>
    <name type="common">Dinoflagellate</name>
    <dbReference type="NCBI Taxonomy" id="2952"/>
    <lineage>
        <taxon>Eukaryota</taxon>
        <taxon>Sar</taxon>
        <taxon>Alveolata</taxon>
        <taxon>Dinophyceae</taxon>
        <taxon>Suessiales</taxon>
        <taxon>Symbiodiniaceae</taxon>
        <taxon>Symbiodinium</taxon>
    </lineage>
</organism>
<evidence type="ECO:0000313" key="2">
    <source>
        <dbReference type="Proteomes" id="UP000649617"/>
    </source>
</evidence>
<dbReference type="EMBL" id="CAJNIZ010002113">
    <property type="protein sequence ID" value="CAE7206396.1"/>
    <property type="molecule type" value="Genomic_DNA"/>
</dbReference>
<evidence type="ECO:0008006" key="3">
    <source>
        <dbReference type="Google" id="ProtNLM"/>
    </source>
</evidence>
<reference evidence="1" key="1">
    <citation type="submission" date="2021-02" db="EMBL/GenBank/DDBJ databases">
        <authorList>
            <person name="Dougan E. K."/>
            <person name="Rhodes N."/>
            <person name="Thang M."/>
            <person name="Chan C."/>
        </authorList>
    </citation>
    <scope>NUCLEOTIDE SEQUENCE</scope>
</reference>
<dbReference type="InterPro" id="IPR027417">
    <property type="entry name" value="P-loop_NTPase"/>
</dbReference>
<keyword evidence="2" id="KW-1185">Reference proteome</keyword>
<accession>A0A812JFH6</accession>
<dbReference type="Gene3D" id="3.40.50.300">
    <property type="entry name" value="P-loop containing nucleotide triphosphate hydrolases"/>
    <property type="match status" value="1"/>
</dbReference>
<proteinExistence type="predicted"/>
<dbReference type="AlphaFoldDB" id="A0A812JFH6"/>
<protein>
    <recommendedName>
        <fullName evidence="3">Sulfotransferase domain-containing protein</fullName>
    </recommendedName>
</protein>
<dbReference type="OrthoDB" id="423096at2759"/>
<comment type="caution">
    <text evidence="1">The sequence shown here is derived from an EMBL/GenBank/DDBJ whole genome shotgun (WGS) entry which is preliminary data.</text>
</comment>
<gene>
    <name evidence="1" type="ORF">SPIL2461_LOCUS1990</name>
</gene>
<evidence type="ECO:0000313" key="1">
    <source>
        <dbReference type="EMBL" id="CAE7206396.1"/>
    </source>
</evidence>
<dbReference type="PROSITE" id="PS51257">
    <property type="entry name" value="PROKAR_LIPOPROTEIN"/>
    <property type="match status" value="1"/>
</dbReference>